<reference evidence="2 3" key="1">
    <citation type="submission" date="2018-04" db="EMBL/GenBank/DDBJ databases">
        <title>Serotype diversity and antimicrobial resistance among Salmonella enterica isolated from patients at an equine referral hospital.</title>
        <authorList>
            <person name="Leon I.M."/>
            <person name="Lawhon S.D."/>
            <person name="Norman K.N."/>
            <person name="Threadgill D.S."/>
            <person name="Ohta N."/>
            <person name="Vinasco J."/>
            <person name="Scott H.M."/>
        </authorList>
    </citation>
    <scope>NUCLEOTIDE SEQUENCE [LARGE SCALE GENOMIC DNA]</scope>
    <source>
        <strain evidence="2 3">230</strain>
    </source>
</reference>
<gene>
    <name evidence="2" type="ORF">C4855_28265</name>
</gene>
<evidence type="ECO:0000256" key="1">
    <source>
        <dbReference type="SAM" id="MobiDB-lite"/>
    </source>
</evidence>
<feature type="non-terminal residue" evidence="2">
    <location>
        <position position="1"/>
    </location>
</feature>
<name>A0A2T8WJE1_SALET</name>
<dbReference type="Proteomes" id="UP000245551">
    <property type="component" value="Unassembled WGS sequence"/>
</dbReference>
<protein>
    <recommendedName>
        <fullName evidence="4">Terminase</fullName>
    </recommendedName>
</protein>
<feature type="region of interest" description="Disordered" evidence="1">
    <location>
        <begin position="121"/>
        <end position="140"/>
    </location>
</feature>
<sequence length="140" mass="15615">LMDGLPNLMGAALDARGNGSYLAEYAMQRYGSSRVKQVMPTENWYREHMPPVKAALEDGNLVDLPKDEDTLDDLRAVQVVNGVPRVPEQRSKAKSDRGKRHGDSAIALALAYFASREINKGPVKASSRRRRQAARMLEDY</sequence>
<comment type="caution">
    <text evidence="2">The sequence shown here is derived from an EMBL/GenBank/DDBJ whole genome shotgun (WGS) entry which is preliminary data.</text>
</comment>
<accession>A0A2T8WJE1</accession>
<dbReference type="Gene3D" id="3.30.420.240">
    <property type="match status" value="1"/>
</dbReference>
<evidence type="ECO:0008006" key="4">
    <source>
        <dbReference type="Google" id="ProtNLM"/>
    </source>
</evidence>
<dbReference type="EMBL" id="QDLV01000133">
    <property type="protein sequence ID" value="PVJ38533.1"/>
    <property type="molecule type" value="Genomic_DNA"/>
</dbReference>
<proteinExistence type="predicted"/>
<dbReference type="AlphaFoldDB" id="A0A2T8WJE1"/>
<organism evidence="2 3">
    <name type="scientific">Salmonella enterica subsp. enterica serovar Gaminara</name>
    <dbReference type="NCBI Taxonomy" id="913070"/>
    <lineage>
        <taxon>Bacteria</taxon>
        <taxon>Pseudomonadati</taxon>
        <taxon>Pseudomonadota</taxon>
        <taxon>Gammaproteobacteria</taxon>
        <taxon>Enterobacterales</taxon>
        <taxon>Enterobacteriaceae</taxon>
        <taxon>Salmonella</taxon>
    </lineage>
</organism>
<evidence type="ECO:0000313" key="3">
    <source>
        <dbReference type="Proteomes" id="UP000245551"/>
    </source>
</evidence>
<evidence type="ECO:0000313" key="2">
    <source>
        <dbReference type="EMBL" id="PVJ38533.1"/>
    </source>
</evidence>